<accession>A0A1J6HDB7</accession>
<comment type="caution">
    <text evidence="2">The sequence shown here is derived from an EMBL/GenBank/DDBJ whole genome shotgun (WGS) entry which is preliminary data.</text>
</comment>
<evidence type="ECO:0000313" key="3">
    <source>
        <dbReference type="Proteomes" id="UP000182985"/>
    </source>
</evidence>
<keyword evidence="1" id="KW-0812">Transmembrane</keyword>
<feature type="transmembrane region" description="Helical" evidence="1">
    <location>
        <begin position="6"/>
        <end position="26"/>
    </location>
</feature>
<name>A0A1J6HDB7_9HYPH</name>
<keyword evidence="1" id="KW-0472">Membrane</keyword>
<dbReference type="EMBL" id="MOEC01000054">
    <property type="protein sequence ID" value="OIS90395.1"/>
    <property type="molecule type" value="Genomic_DNA"/>
</dbReference>
<organism evidence="2 3">
    <name type="scientific">Brucella cytisi</name>
    <dbReference type="NCBI Taxonomy" id="407152"/>
    <lineage>
        <taxon>Bacteria</taxon>
        <taxon>Pseudomonadati</taxon>
        <taxon>Pseudomonadota</taxon>
        <taxon>Alphaproteobacteria</taxon>
        <taxon>Hyphomicrobiales</taxon>
        <taxon>Brucellaceae</taxon>
        <taxon>Brucella/Ochrobactrum group</taxon>
        <taxon>Brucella</taxon>
    </lineage>
</organism>
<reference evidence="2 3" key="1">
    <citation type="submission" date="2016-10" db="EMBL/GenBank/DDBJ databases">
        <title>The Draft Genome Sequence of the Potato Rhizosphere Bacteria Ochrobactrum sp. IPA7.2.</title>
        <authorList>
            <person name="Gogoleva N.E."/>
            <person name="Khlopko Y.A."/>
            <person name="Burygin G.L."/>
            <person name="Plotnikov A.O."/>
        </authorList>
    </citation>
    <scope>NUCLEOTIDE SEQUENCE [LARGE SCALE GENOMIC DNA]</scope>
    <source>
        <strain evidence="2 3">IPA7.2</strain>
    </source>
</reference>
<gene>
    <name evidence="2" type="ORF">BLA27_26920</name>
</gene>
<proteinExistence type="predicted"/>
<dbReference type="Proteomes" id="UP000182985">
    <property type="component" value="Unassembled WGS sequence"/>
</dbReference>
<feature type="transmembrane region" description="Helical" evidence="1">
    <location>
        <begin position="38"/>
        <end position="56"/>
    </location>
</feature>
<dbReference type="AlphaFoldDB" id="A0A1J6HDB7"/>
<evidence type="ECO:0000256" key="1">
    <source>
        <dbReference type="SAM" id="Phobius"/>
    </source>
</evidence>
<keyword evidence="3" id="KW-1185">Reference proteome</keyword>
<sequence>MLLVSYTVFLLGLLSASFGLSWPWFASIFSQRVYYRKSGLALMMTASPICITAMALSVSDFGLFYSGLVVTAGWLFSALIRDVIFPAIPVAMSAGALIAYLRFGEHIV</sequence>
<feature type="transmembrane region" description="Helical" evidence="1">
    <location>
        <begin position="87"/>
        <end position="103"/>
    </location>
</feature>
<keyword evidence="1" id="KW-1133">Transmembrane helix</keyword>
<evidence type="ECO:0000313" key="2">
    <source>
        <dbReference type="EMBL" id="OIS90395.1"/>
    </source>
</evidence>
<protein>
    <submittedName>
        <fullName evidence="2">Uncharacterized protein</fullName>
    </submittedName>
</protein>